<dbReference type="Pfam" id="PF01436">
    <property type="entry name" value="NHL"/>
    <property type="match status" value="3"/>
</dbReference>
<evidence type="ECO:0000256" key="2">
    <source>
        <dbReference type="PROSITE-ProRule" id="PRU00504"/>
    </source>
</evidence>
<dbReference type="Proteomes" id="UP000662747">
    <property type="component" value="Chromosome"/>
</dbReference>
<dbReference type="InterPro" id="IPR050952">
    <property type="entry name" value="TRIM-NHL_E3_ligases"/>
</dbReference>
<dbReference type="PANTHER" id="PTHR24104">
    <property type="entry name" value="E3 UBIQUITIN-PROTEIN LIGASE NHLRC1-RELATED"/>
    <property type="match status" value="1"/>
</dbReference>
<keyword evidence="4" id="KW-1185">Reference proteome</keyword>
<dbReference type="InterPro" id="IPR001258">
    <property type="entry name" value="NHL_repeat"/>
</dbReference>
<evidence type="ECO:0000313" key="3">
    <source>
        <dbReference type="EMBL" id="QSQ27396.1"/>
    </source>
</evidence>
<proteinExistence type="predicted"/>
<dbReference type="Gene3D" id="2.120.10.30">
    <property type="entry name" value="TolB, C-terminal domain"/>
    <property type="match status" value="1"/>
</dbReference>
<protein>
    <submittedName>
        <fullName evidence="3">NHL repeat-containing protein</fullName>
    </submittedName>
</protein>
<evidence type="ECO:0000256" key="1">
    <source>
        <dbReference type="ARBA" id="ARBA00022737"/>
    </source>
</evidence>
<dbReference type="RefSeq" id="WP_206728918.1">
    <property type="nucleotide sequence ID" value="NZ_CP071090.1"/>
</dbReference>
<dbReference type="PROSITE" id="PS51318">
    <property type="entry name" value="TAT"/>
    <property type="match status" value="1"/>
</dbReference>
<keyword evidence="1" id="KW-0677">Repeat</keyword>
<dbReference type="InterPro" id="IPR006311">
    <property type="entry name" value="TAT_signal"/>
</dbReference>
<reference evidence="3 4" key="1">
    <citation type="submission" date="2021-02" db="EMBL/GenBank/DDBJ databases">
        <title>De Novo genome assembly of isolated myxobacteria.</title>
        <authorList>
            <person name="Stevens D.C."/>
        </authorList>
    </citation>
    <scope>NUCLEOTIDE SEQUENCE [LARGE SCALE GENOMIC DNA]</scope>
    <source>
        <strain evidence="4">SCPEA02</strain>
    </source>
</reference>
<dbReference type="SUPFAM" id="SSF101898">
    <property type="entry name" value="NHL repeat"/>
    <property type="match status" value="1"/>
</dbReference>
<feature type="repeat" description="NHL" evidence="2">
    <location>
        <begin position="83"/>
        <end position="126"/>
    </location>
</feature>
<organism evidence="3 4">
    <name type="scientific">Pyxidicoccus parkwayensis</name>
    <dbReference type="NCBI Taxonomy" id="2813578"/>
    <lineage>
        <taxon>Bacteria</taxon>
        <taxon>Pseudomonadati</taxon>
        <taxon>Myxococcota</taxon>
        <taxon>Myxococcia</taxon>
        <taxon>Myxococcales</taxon>
        <taxon>Cystobacterineae</taxon>
        <taxon>Myxococcaceae</taxon>
        <taxon>Pyxidicoccus</taxon>
    </lineage>
</organism>
<dbReference type="CDD" id="cd05819">
    <property type="entry name" value="NHL"/>
    <property type="match status" value="1"/>
</dbReference>
<dbReference type="EMBL" id="CP071090">
    <property type="protein sequence ID" value="QSQ27396.1"/>
    <property type="molecule type" value="Genomic_DNA"/>
</dbReference>
<gene>
    <name evidence="3" type="ORF">JY651_21875</name>
</gene>
<name>A0ABX7PAD6_9BACT</name>
<feature type="repeat" description="NHL" evidence="2">
    <location>
        <begin position="130"/>
        <end position="173"/>
    </location>
</feature>
<sequence length="301" mass="31374">MNTTFPGMTLHLERRHFLRLSAVGAASFILPVAGTGCAGSPGATALQVGGRDALVYFDTEGQVLELRPREHRVVVRGADGAEVATLGGFGRGATELNGPAALALGTQGRVYVADRGNHRVQVYTRDGAHVGQVGRAGKEAGQFLHPTGLGVDAQGRLLVADSLNHRVQVFSAEGTWLGTFGAGELQLPRGIAVGPDGHIHVVDSGNARVVVYDAAFQGVGSYGHFGREGSGMMWPRTVVVDSAGTAYVADSTCNAVHVFDAAGDFVERIPLQRESRPAAAVHLALSPTGELKVAARAGRPE</sequence>
<feature type="repeat" description="NHL" evidence="2">
    <location>
        <begin position="177"/>
        <end position="215"/>
    </location>
</feature>
<dbReference type="PROSITE" id="PS51125">
    <property type="entry name" value="NHL"/>
    <property type="match status" value="3"/>
</dbReference>
<dbReference type="InterPro" id="IPR011042">
    <property type="entry name" value="6-blade_b-propeller_TolB-like"/>
</dbReference>
<evidence type="ECO:0000313" key="4">
    <source>
        <dbReference type="Proteomes" id="UP000662747"/>
    </source>
</evidence>
<accession>A0ABX7PAD6</accession>
<dbReference type="PANTHER" id="PTHR24104:SF25">
    <property type="entry name" value="PROTEIN LIN-41"/>
    <property type="match status" value="1"/>
</dbReference>